<organism evidence="5">
    <name type="scientific">Trichuris suis</name>
    <name type="common">pig whipworm</name>
    <dbReference type="NCBI Taxonomy" id="68888"/>
    <lineage>
        <taxon>Eukaryota</taxon>
        <taxon>Metazoa</taxon>
        <taxon>Ecdysozoa</taxon>
        <taxon>Nematoda</taxon>
        <taxon>Enoplea</taxon>
        <taxon>Dorylaimia</taxon>
        <taxon>Trichinellida</taxon>
        <taxon>Trichuridae</taxon>
        <taxon>Trichuris</taxon>
    </lineage>
</organism>
<keyword evidence="2" id="KW-1133">Transmembrane helix</keyword>
<evidence type="ECO:0000313" key="5">
    <source>
        <dbReference type="EMBL" id="KFD70201.1"/>
    </source>
</evidence>
<dbReference type="Proteomes" id="UP000030764">
    <property type="component" value="Unassembled WGS sequence"/>
</dbReference>
<dbReference type="EMBL" id="KL367489">
    <property type="protein sequence ID" value="KFD70201.1"/>
    <property type="molecule type" value="Genomic_DNA"/>
</dbReference>
<feature type="chain" id="PRO_5010405405" description="Thrombospondin type 1 domain protein" evidence="3">
    <location>
        <begin position="41"/>
        <end position="477"/>
    </location>
</feature>
<reference evidence="5 6" key="1">
    <citation type="journal article" date="2014" name="Nat. Genet.">
        <title>Genome and transcriptome of the porcine whipworm Trichuris suis.</title>
        <authorList>
            <person name="Jex A.R."/>
            <person name="Nejsum P."/>
            <person name="Schwarz E.M."/>
            <person name="Hu L."/>
            <person name="Young N.D."/>
            <person name="Hall R.S."/>
            <person name="Korhonen P.K."/>
            <person name="Liao S."/>
            <person name="Thamsborg S."/>
            <person name="Xia J."/>
            <person name="Xu P."/>
            <person name="Wang S."/>
            <person name="Scheerlinck J.P."/>
            <person name="Hofmann A."/>
            <person name="Sternberg P.W."/>
            <person name="Wang J."/>
            <person name="Gasser R.B."/>
        </authorList>
    </citation>
    <scope>NUCLEOTIDE SEQUENCE [LARGE SCALE GENOMIC DNA]</scope>
    <source>
        <strain evidence="5">DCEP-RM93F</strain>
        <strain evidence="4">DCEP-RM93M</strain>
    </source>
</reference>
<keyword evidence="2" id="KW-0812">Transmembrane</keyword>
<keyword evidence="3" id="KW-0732">Signal</keyword>
<keyword evidence="2" id="KW-0472">Membrane</keyword>
<feature type="region of interest" description="Disordered" evidence="1">
    <location>
        <begin position="458"/>
        <end position="477"/>
    </location>
</feature>
<evidence type="ECO:0000256" key="1">
    <source>
        <dbReference type="SAM" id="MobiDB-lite"/>
    </source>
</evidence>
<sequence length="477" mass="56216">MAMKYRCNCLEALVTKRGMLKLFHLLQLVLIMNVHNCARAENGLNICPSEMPNPEYDGFRYEGLKIANLGGEYYGKVLRQDVCYVIFHKSVLDNFTIKEEGVHARTDSHLISEFCKKKFRSSSPGQTSILRFADWKAKDYIFNEWAKKNNHSRWFDFYHEAQLFERIEGINVSKQFFFDPPSQRLGRFTETGLHFTFEIVYLTGTKFFGKSYYQQNFMKFGFYDSEPSLRSDFFKVGDYEKHLTNSSYKLELPWCRNVIVYAPKRMIFIDEHFYTCSKERTWDWFTCAFKPYNHCLDRQKKLCGWKPDVLKCTEYSYERVQEREAPYGNECGPRDYGEPCSPCKTCETNQWGPWGAWTATCGNVTRRRWRPPDGESHIDCHLDETDCCQMGEWRLVDCPEERMLWQQKEKTENPIAYFLFIPATFALILCLSTLYIVYKSRKAQLKRGESMFLKVTPEKKKDDGIKKERSVPASSIP</sequence>
<dbReference type="Proteomes" id="UP000030758">
    <property type="component" value="Unassembled WGS sequence"/>
</dbReference>
<proteinExistence type="predicted"/>
<evidence type="ECO:0000313" key="6">
    <source>
        <dbReference type="Proteomes" id="UP000030764"/>
    </source>
</evidence>
<dbReference type="EMBL" id="KL363197">
    <property type="protein sequence ID" value="KFD55849.1"/>
    <property type="molecule type" value="Genomic_DNA"/>
</dbReference>
<evidence type="ECO:0000313" key="4">
    <source>
        <dbReference type="EMBL" id="KFD55849.1"/>
    </source>
</evidence>
<feature type="transmembrane region" description="Helical" evidence="2">
    <location>
        <begin position="415"/>
        <end position="438"/>
    </location>
</feature>
<evidence type="ECO:0000256" key="2">
    <source>
        <dbReference type="SAM" id="Phobius"/>
    </source>
</evidence>
<feature type="signal peptide" evidence="3">
    <location>
        <begin position="1"/>
        <end position="40"/>
    </location>
</feature>
<evidence type="ECO:0008006" key="7">
    <source>
        <dbReference type="Google" id="ProtNLM"/>
    </source>
</evidence>
<evidence type="ECO:0000256" key="3">
    <source>
        <dbReference type="SAM" id="SignalP"/>
    </source>
</evidence>
<accession>A0A085NL55</accession>
<protein>
    <recommendedName>
        <fullName evidence="7">Thrombospondin type 1 domain protein</fullName>
    </recommendedName>
</protein>
<dbReference type="AlphaFoldDB" id="A0A085NL55"/>
<gene>
    <name evidence="4" type="ORF">M513_03288</name>
    <name evidence="5" type="ORF">M514_03288</name>
</gene>
<name>A0A085NL55_9BILA</name>
<feature type="compositionally biased region" description="Basic and acidic residues" evidence="1">
    <location>
        <begin position="458"/>
        <end position="470"/>
    </location>
</feature>
<keyword evidence="6" id="KW-1185">Reference proteome</keyword>